<dbReference type="GO" id="GO:0003746">
    <property type="term" value="F:translation elongation factor activity"/>
    <property type="evidence" value="ECO:0007669"/>
    <property type="project" value="UniProtKB-KW"/>
</dbReference>
<organism evidence="1 2">
    <name type="scientific">Pseudocercospora fuligena</name>
    <dbReference type="NCBI Taxonomy" id="685502"/>
    <lineage>
        <taxon>Eukaryota</taxon>
        <taxon>Fungi</taxon>
        <taxon>Dikarya</taxon>
        <taxon>Ascomycota</taxon>
        <taxon>Pezizomycotina</taxon>
        <taxon>Dothideomycetes</taxon>
        <taxon>Dothideomycetidae</taxon>
        <taxon>Mycosphaerellales</taxon>
        <taxon>Mycosphaerellaceae</taxon>
        <taxon>Pseudocercospora</taxon>
    </lineage>
</organism>
<comment type="caution">
    <text evidence="1">The sequence shown here is derived from an EMBL/GenBank/DDBJ whole genome shotgun (WGS) entry which is preliminary data.</text>
</comment>
<keyword evidence="2" id="KW-1185">Reference proteome</keyword>
<dbReference type="AlphaFoldDB" id="A0A8H6RJ72"/>
<keyword evidence="1" id="KW-0251">Elongation factor</keyword>
<gene>
    <name evidence="1" type="ORF">HII31_05842</name>
</gene>
<dbReference type="EMBL" id="JABCIY010000105">
    <property type="protein sequence ID" value="KAF7192825.1"/>
    <property type="molecule type" value="Genomic_DNA"/>
</dbReference>
<sequence length="166" mass="18309">MPGSKKVHISGISDDDVASLIGSLVYKLGLDMRTLEALEKANSNFYAQIPQYLAEKNLRPCFYTKENLCDVTWLSSAGRLGGSKLVVLVGKMEQIEWSSSEYKELLRTIQTHLHDENLAGVSFIPISISDGGNLLEPSERTAFFESRIKFGAKVEGPRSVIEAIDA</sequence>
<accession>A0A8H6RJ72</accession>
<reference evidence="1" key="1">
    <citation type="submission" date="2020-04" db="EMBL/GenBank/DDBJ databases">
        <title>Draft genome resource of the tomato pathogen Pseudocercospora fuligena.</title>
        <authorList>
            <person name="Zaccaron A."/>
        </authorList>
    </citation>
    <scope>NUCLEOTIDE SEQUENCE</scope>
    <source>
        <strain evidence="1">PF001</strain>
    </source>
</reference>
<dbReference type="Proteomes" id="UP000660729">
    <property type="component" value="Unassembled WGS sequence"/>
</dbReference>
<protein>
    <submittedName>
        <fullName evidence="1">Elongation factor 1-alpha</fullName>
    </submittedName>
</protein>
<dbReference type="OrthoDB" id="3524701at2759"/>
<evidence type="ECO:0000313" key="1">
    <source>
        <dbReference type="EMBL" id="KAF7192825.1"/>
    </source>
</evidence>
<dbReference type="InterPro" id="IPR027417">
    <property type="entry name" value="P-loop_NTPase"/>
</dbReference>
<evidence type="ECO:0000313" key="2">
    <source>
        <dbReference type="Proteomes" id="UP000660729"/>
    </source>
</evidence>
<dbReference type="Gene3D" id="3.40.50.300">
    <property type="entry name" value="P-loop containing nucleotide triphosphate hydrolases"/>
    <property type="match status" value="1"/>
</dbReference>
<name>A0A8H6RJ72_9PEZI</name>
<keyword evidence="1" id="KW-0648">Protein biosynthesis</keyword>
<proteinExistence type="predicted"/>